<feature type="region of interest" description="Disordered" evidence="1">
    <location>
        <begin position="250"/>
        <end position="271"/>
    </location>
</feature>
<protein>
    <submittedName>
        <fullName evidence="2">Uncharacterized protein</fullName>
    </submittedName>
</protein>
<dbReference type="AlphaFoldDB" id="M2LRW3"/>
<organism evidence="2 3">
    <name type="scientific">Baudoinia panamericana (strain UAMH 10762)</name>
    <name type="common">Angels' share fungus</name>
    <name type="synonym">Baudoinia compniacensis (strain UAMH 10762)</name>
    <dbReference type="NCBI Taxonomy" id="717646"/>
    <lineage>
        <taxon>Eukaryota</taxon>
        <taxon>Fungi</taxon>
        <taxon>Dikarya</taxon>
        <taxon>Ascomycota</taxon>
        <taxon>Pezizomycotina</taxon>
        <taxon>Dothideomycetes</taxon>
        <taxon>Dothideomycetidae</taxon>
        <taxon>Mycosphaerellales</taxon>
        <taxon>Teratosphaeriaceae</taxon>
        <taxon>Baudoinia</taxon>
    </lineage>
</organism>
<dbReference type="Proteomes" id="UP000011761">
    <property type="component" value="Unassembled WGS sequence"/>
</dbReference>
<dbReference type="STRING" id="717646.M2LRW3"/>
<evidence type="ECO:0000313" key="3">
    <source>
        <dbReference type="Proteomes" id="UP000011761"/>
    </source>
</evidence>
<evidence type="ECO:0000313" key="2">
    <source>
        <dbReference type="EMBL" id="EMC97222.1"/>
    </source>
</evidence>
<gene>
    <name evidence="2" type="ORF">BAUCODRAFT_444334</name>
</gene>
<reference evidence="2 3" key="1">
    <citation type="journal article" date="2012" name="PLoS Pathog.">
        <title>Diverse lifestyles and strategies of plant pathogenesis encoded in the genomes of eighteen Dothideomycetes fungi.</title>
        <authorList>
            <person name="Ohm R.A."/>
            <person name="Feau N."/>
            <person name="Henrissat B."/>
            <person name="Schoch C.L."/>
            <person name="Horwitz B.A."/>
            <person name="Barry K.W."/>
            <person name="Condon B.J."/>
            <person name="Copeland A.C."/>
            <person name="Dhillon B."/>
            <person name="Glaser F."/>
            <person name="Hesse C.N."/>
            <person name="Kosti I."/>
            <person name="LaButti K."/>
            <person name="Lindquist E.A."/>
            <person name="Lucas S."/>
            <person name="Salamov A.A."/>
            <person name="Bradshaw R.E."/>
            <person name="Ciuffetti L."/>
            <person name="Hamelin R.C."/>
            <person name="Kema G.H.J."/>
            <person name="Lawrence C."/>
            <person name="Scott J.A."/>
            <person name="Spatafora J.W."/>
            <person name="Turgeon B.G."/>
            <person name="de Wit P.J.G.M."/>
            <person name="Zhong S."/>
            <person name="Goodwin S.B."/>
            <person name="Grigoriev I.V."/>
        </authorList>
    </citation>
    <scope>NUCLEOTIDE SEQUENCE [LARGE SCALE GENOMIC DNA]</scope>
    <source>
        <strain evidence="2 3">UAMH 10762</strain>
    </source>
</reference>
<dbReference type="EMBL" id="KB445554">
    <property type="protein sequence ID" value="EMC97222.1"/>
    <property type="molecule type" value="Genomic_DNA"/>
</dbReference>
<dbReference type="RefSeq" id="XP_007675709.1">
    <property type="nucleotide sequence ID" value="XM_007677519.1"/>
</dbReference>
<dbReference type="GeneID" id="19114388"/>
<accession>M2LRW3</accession>
<keyword evidence="3" id="KW-1185">Reference proteome</keyword>
<dbReference type="HOGENOM" id="CLU_940044_0_0_1"/>
<dbReference type="OrthoDB" id="3537171at2759"/>
<evidence type="ECO:0000256" key="1">
    <source>
        <dbReference type="SAM" id="MobiDB-lite"/>
    </source>
</evidence>
<feature type="compositionally biased region" description="Pro residues" evidence="1">
    <location>
        <begin position="256"/>
        <end position="266"/>
    </location>
</feature>
<name>M2LRW3_BAUPA</name>
<dbReference type="KEGG" id="bcom:BAUCODRAFT_444334"/>
<proteinExistence type="predicted"/>
<sequence length="296" mass="33735">MAIPEWRRNVGARFKPEPAPKPAPYLVSPCDAAVGLVATYRNSNVPSDSIVEKQPHINPEAGNHPVAIVGLKSNNRFANVCLFSSFAGEKFTDKYWNEANVHRRLWHAFYHDDKTEKHNDCEVLRLEGNRRMMKQSWLHIDQFFEIETKYLEVLECNQLRLDKQSIGVVRDRLRKFVSASGELPYPPRAKAQRWDGQLIDIVSPVDIEDNVDFPKIRCYKPWNQEFTWYELGIDEPVVLTWPRDDSAIDLSSVPSSPSPSPAPLPPSAAAAPVASQIVTGRYIPPHRRNPQTYAPR</sequence>